<accession>K3WWS1</accession>
<keyword evidence="3 6" id="KW-1133">Transmembrane helix</keyword>
<dbReference type="GO" id="GO:0007166">
    <property type="term" value="P:cell surface receptor signaling pathway"/>
    <property type="evidence" value="ECO:0007669"/>
    <property type="project" value="InterPro"/>
</dbReference>
<dbReference type="GO" id="GO:0005886">
    <property type="term" value="C:plasma membrane"/>
    <property type="evidence" value="ECO:0007669"/>
    <property type="project" value="TreeGrafter"/>
</dbReference>
<dbReference type="PRINTS" id="PR02001">
    <property type="entry name" value="GCR1CAMPR"/>
</dbReference>
<evidence type="ECO:0000256" key="3">
    <source>
        <dbReference type="ARBA" id="ARBA00022989"/>
    </source>
</evidence>
<feature type="transmembrane region" description="Helical" evidence="6">
    <location>
        <begin position="62"/>
        <end position="87"/>
    </location>
</feature>
<dbReference type="STRING" id="431595.K3WWS1"/>
<evidence type="ECO:0000256" key="2">
    <source>
        <dbReference type="ARBA" id="ARBA00022692"/>
    </source>
</evidence>
<feature type="transmembrane region" description="Helical" evidence="6">
    <location>
        <begin position="30"/>
        <end position="50"/>
    </location>
</feature>
<evidence type="ECO:0000256" key="4">
    <source>
        <dbReference type="ARBA" id="ARBA00023136"/>
    </source>
</evidence>
<feature type="domain" description="G-protein coupled receptors family 2 profile 2" evidence="7">
    <location>
        <begin position="28"/>
        <end position="228"/>
    </location>
</feature>
<sequence length="378" mass="42639">MAAMTPMSTAALPMLSLRFTAETLLVVEQVLLAVSATVSCAGCSFIFATWKSFSAPNYLSRRIVASLGFAGLVTAFGFSMSIFVNGIGAHYKQTEALCYLQAFTLQYFYLASYLWTACFAFHLYQIIVKRNEYPEKFLFIYRSIGWGLPGLVLLYLVLRQLTGHLGVGPADRRWCWIAVHDGEGTGSAADPDTWRREGALQQLLLFYVPIGLVFVFNSAIYYRILRFLSNDPMAGRFKKKVVLYLVIFFLCSIWGVINRLVQYFGMTHAPSKFLTAMECICDPLQPLLNALAYGTNKKSLEAYKERFCSSWFYASLPSSDDESGVDTTALLSTDDEREHNEKRFGFDLFSQKRSSNKAKTKKKRGAYVSNDDFVDSPR</sequence>
<dbReference type="GO" id="GO:0004930">
    <property type="term" value="F:G protein-coupled receptor activity"/>
    <property type="evidence" value="ECO:0007669"/>
    <property type="project" value="InterPro"/>
</dbReference>
<evidence type="ECO:0000259" key="7">
    <source>
        <dbReference type="PROSITE" id="PS50261"/>
    </source>
</evidence>
<dbReference type="SUPFAM" id="SSF81321">
    <property type="entry name" value="Family A G protein-coupled receptor-like"/>
    <property type="match status" value="1"/>
</dbReference>
<dbReference type="HOGENOM" id="CLU_070464_0_0_1"/>
<dbReference type="Gene3D" id="1.20.1070.10">
    <property type="entry name" value="Rhodopsin 7-helix transmembrane proteins"/>
    <property type="match status" value="1"/>
</dbReference>
<keyword evidence="2 6" id="KW-0812">Transmembrane</keyword>
<keyword evidence="4 6" id="KW-0472">Membrane</keyword>
<dbReference type="EMBL" id="GL376622">
    <property type="status" value="NOT_ANNOTATED_CDS"/>
    <property type="molecule type" value="Genomic_DNA"/>
</dbReference>
<reference evidence="9" key="1">
    <citation type="journal article" date="2010" name="Genome Biol.">
        <title>Genome sequence of the necrotrophic plant pathogen Pythium ultimum reveals original pathogenicity mechanisms and effector repertoire.</title>
        <authorList>
            <person name="Levesque C.A."/>
            <person name="Brouwer H."/>
            <person name="Cano L."/>
            <person name="Hamilton J.P."/>
            <person name="Holt C."/>
            <person name="Huitema E."/>
            <person name="Raffaele S."/>
            <person name="Robideau G.P."/>
            <person name="Thines M."/>
            <person name="Win J."/>
            <person name="Zerillo M.M."/>
            <person name="Beakes G.W."/>
            <person name="Boore J.L."/>
            <person name="Busam D."/>
            <person name="Dumas B."/>
            <person name="Ferriera S."/>
            <person name="Fuerstenberg S.I."/>
            <person name="Gachon C.M."/>
            <person name="Gaulin E."/>
            <person name="Govers F."/>
            <person name="Grenville-Briggs L."/>
            <person name="Horner N."/>
            <person name="Hostetler J."/>
            <person name="Jiang R.H."/>
            <person name="Johnson J."/>
            <person name="Krajaejun T."/>
            <person name="Lin H."/>
            <person name="Meijer H.J."/>
            <person name="Moore B."/>
            <person name="Morris P."/>
            <person name="Phuntmart V."/>
            <person name="Puiu D."/>
            <person name="Shetty J."/>
            <person name="Stajich J.E."/>
            <person name="Tripathy S."/>
            <person name="Wawra S."/>
            <person name="van West P."/>
            <person name="Whitty B.R."/>
            <person name="Coutinho P.M."/>
            <person name="Henrissat B."/>
            <person name="Martin F."/>
            <person name="Thomas P.D."/>
            <person name="Tyler B.M."/>
            <person name="De Vries R.P."/>
            <person name="Kamoun S."/>
            <person name="Yandell M."/>
            <person name="Tisserat N."/>
            <person name="Buell C.R."/>
        </authorList>
    </citation>
    <scope>NUCLEOTIDE SEQUENCE</scope>
    <source>
        <strain evidence="9">DAOM:BR144</strain>
    </source>
</reference>
<organism evidence="8 9">
    <name type="scientific">Globisporangium ultimum (strain ATCC 200006 / CBS 805.95 / DAOM BR144)</name>
    <name type="common">Pythium ultimum</name>
    <dbReference type="NCBI Taxonomy" id="431595"/>
    <lineage>
        <taxon>Eukaryota</taxon>
        <taxon>Sar</taxon>
        <taxon>Stramenopiles</taxon>
        <taxon>Oomycota</taxon>
        <taxon>Peronosporomycetes</taxon>
        <taxon>Pythiales</taxon>
        <taxon>Pythiaceae</taxon>
        <taxon>Globisporangium</taxon>
    </lineage>
</organism>
<dbReference type="PANTHER" id="PTHR23112">
    <property type="entry name" value="G PROTEIN-COUPLED RECEPTOR 157-RELATED"/>
    <property type="match status" value="1"/>
</dbReference>
<dbReference type="VEuPathDB" id="FungiDB:PYU1_G009401"/>
<dbReference type="eggNOG" id="ENOG502RYGP">
    <property type="taxonomic scope" value="Eukaryota"/>
</dbReference>
<feature type="transmembrane region" description="Helical" evidence="6">
    <location>
        <begin position="204"/>
        <end position="222"/>
    </location>
</feature>
<dbReference type="PRINTS" id="PR00247">
    <property type="entry name" value="GPCRCAMP"/>
</dbReference>
<evidence type="ECO:0000256" key="1">
    <source>
        <dbReference type="ARBA" id="ARBA00004141"/>
    </source>
</evidence>
<feature type="region of interest" description="Disordered" evidence="5">
    <location>
        <begin position="353"/>
        <end position="378"/>
    </location>
</feature>
<dbReference type="InterPro" id="IPR017981">
    <property type="entry name" value="GPCR_2-like_7TM"/>
</dbReference>
<dbReference type="OMA" id="CIMFVLF"/>
<proteinExistence type="predicted"/>
<dbReference type="InterPro" id="IPR000848">
    <property type="entry name" value="GPCR_cAMP"/>
</dbReference>
<evidence type="ECO:0000256" key="6">
    <source>
        <dbReference type="SAM" id="Phobius"/>
    </source>
</evidence>
<feature type="transmembrane region" description="Helical" evidence="6">
    <location>
        <begin position="107"/>
        <end position="127"/>
    </location>
</feature>
<dbReference type="Proteomes" id="UP000019132">
    <property type="component" value="Unassembled WGS sequence"/>
</dbReference>
<dbReference type="PROSITE" id="PS50261">
    <property type="entry name" value="G_PROTEIN_RECEP_F2_4"/>
    <property type="match status" value="1"/>
</dbReference>
<dbReference type="Pfam" id="PF05462">
    <property type="entry name" value="Dicty_CAR"/>
    <property type="match status" value="1"/>
</dbReference>
<feature type="compositionally biased region" description="Basic residues" evidence="5">
    <location>
        <begin position="354"/>
        <end position="365"/>
    </location>
</feature>
<reference evidence="8" key="3">
    <citation type="submission" date="2015-02" db="UniProtKB">
        <authorList>
            <consortium name="EnsemblProtists"/>
        </authorList>
    </citation>
    <scope>IDENTIFICATION</scope>
    <source>
        <strain evidence="8">DAOM BR144</strain>
    </source>
</reference>
<dbReference type="GO" id="GO:0030552">
    <property type="term" value="F:cAMP binding"/>
    <property type="evidence" value="ECO:0007669"/>
    <property type="project" value="InterPro"/>
</dbReference>
<reference evidence="9" key="2">
    <citation type="submission" date="2010-04" db="EMBL/GenBank/DDBJ databases">
        <authorList>
            <person name="Buell R."/>
            <person name="Hamilton J."/>
            <person name="Hostetler J."/>
        </authorList>
    </citation>
    <scope>NUCLEOTIDE SEQUENCE [LARGE SCALE GENOMIC DNA]</scope>
    <source>
        <strain evidence="9">DAOM:BR144</strain>
    </source>
</reference>
<evidence type="ECO:0000256" key="5">
    <source>
        <dbReference type="SAM" id="MobiDB-lite"/>
    </source>
</evidence>
<dbReference type="EnsemblProtists" id="PYU1_T009419">
    <property type="protein sequence ID" value="PYU1_T009419"/>
    <property type="gene ID" value="PYU1_G009401"/>
</dbReference>
<evidence type="ECO:0000313" key="9">
    <source>
        <dbReference type="Proteomes" id="UP000019132"/>
    </source>
</evidence>
<dbReference type="AlphaFoldDB" id="K3WWS1"/>
<feature type="transmembrane region" description="Helical" evidence="6">
    <location>
        <begin position="139"/>
        <end position="158"/>
    </location>
</feature>
<dbReference type="InterPro" id="IPR022343">
    <property type="entry name" value="GCR1-cAMP_receptor"/>
</dbReference>
<keyword evidence="9" id="KW-1185">Reference proteome</keyword>
<evidence type="ECO:0000313" key="8">
    <source>
        <dbReference type="EnsemblProtists" id="PYU1_T009419"/>
    </source>
</evidence>
<dbReference type="PANTHER" id="PTHR23112:SF0">
    <property type="entry name" value="TRANSMEMBRANE PROTEIN 116"/>
    <property type="match status" value="1"/>
</dbReference>
<name>K3WWS1_GLOUD</name>
<dbReference type="InParanoid" id="K3WWS1"/>
<dbReference type="GO" id="GO:0007189">
    <property type="term" value="P:adenylate cyclase-activating G protein-coupled receptor signaling pathway"/>
    <property type="evidence" value="ECO:0007669"/>
    <property type="project" value="TreeGrafter"/>
</dbReference>
<comment type="subcellular location">
    <subcellularLocation>
        <location evidence="1">Membrane</location>
        <topology evidence="1">Multi-pass membrane protein</topology>
    </subcellularLocation>
</comment>
<feature type="transmembrane region" description="Helical" evidence="6">
    <location>
        <begin position="242"/>
        <end position="261"/>
    </location>
</feature>
<protein>
    <recommendedName>
        <fullName evidence="7">G-protein coupled receptors family 2 profile 2 domain-containing protein</fullName>
    </recommendedName>
</protein>